<evidence type="ECO:0000256" key="3">
    <source>
        <dbReference type="ARBA" id="ARBA00022679"/>
    </source>
</evidence>
<accession>A0A1Z4C2B2</accession>
<proteinExistence type="predicted"/>
<dbReference type="NCBIfam" id="TIGR00678">
    <property type="entry name" value="holB"/>
    <property type="match status" value="1"/>
</dbReference>
<dbReference type="EC" id="2.7.7.7" evidence="1"/>
<dbReference type="GO" id="GO:0008408">
    <property type="term" value="F:3'-5' exonuclease activity"/>
    <property type="evidence" value="ECO:0007669"/>
    <property type="project" value="InterPro"/>
</dbReference>
<evidence type="ECO:0000313" key="10">
    <source>
        <dbReference type="Proteomes" id="UP000197019"/>
    </source>
</evidence>
<dbReference type="GO" id="GO:0009360">
    <property type="term" value="C:DNA polymerase III complex"/>
    <property type="evidence" value="ECO:0007669"/>
    <property type="project" value="InterPro"/>
</dbReference>
<dbReference type="Proteomes" id="UP000197019">
    <property type="component" value="Chromosome"/>
</dbReference>
<comment type="catalytic activity">
    <reaction evidence="7">
        <text>DNA(n) + a 2'-deoxyribonucleoside 5'-triphosphate = DNA(n+1) + diphosphate</text>
        <dbReference type="Rhea" id="RHEA:22508"/>
        <dbReference type="Rhea" id="RHEA-COMP:17339"/>
        <dbReference type="Rhea" id="RHEA-COMP:17340"/>
        <dbReference type="ChEBI" id="CHEBI:33019"/>
        <dbReference type="ChEBI" id="CHEBI:61560"/>
        <dbReference type="ChEBI" id="CHEBI:173112"/>
        <dbReference type="EC" id="2.7.7.7"/>
    </reaction>
</comment>
<evidence type="ECO:0000256" key="1">
    <source>
        <dbReference type="ARBA" id="ARBA00012417"/>
    </source>
</evidence>
<sequence length="329" mass="36715">MSLLPWQQQDWAHLHSYCVQQRIPQALLIKGPQGYGKLRLAQQFAKALLCAAPQTDGLACGHCHSCLLFAAATHPDFISVAPEEVGKGITIDAIRALITRLSLKPQFDKSRVVIVHPADAMNLRALNAFLKCLEEPTERTVILLVTDRPAKLPATIVSRCQKLAVSSADPVCVAAWLAQQQPELSAAEAALLLALAQNSPLQALAYARQDYLPQRNSCFKAWLAVARQQAHPVIVAEQWQALPEQQLLFWLSSWVMDVVRCHYLAEARQLFNPDLQATLQSLAVGLDLKKLYGLYDVLLASRQRLDTPINKQSLFEEILIYWSQLNRSK</sequence>
<keyword evidence="10" id="KW-1185">Reference proteome</keyword>
<dbReference type="GO" id="GO:0003887">
    <property type="term" value="F:DNA-directed DNA polymerase activity"/>
    <property type="evidence" value="ECO:0007669"/>
    <property type="project" value="UniProtKB-KW"/>
</dbReference>
<evidence type="ECO:0000256" key="7">
    <source>
        <dbReference type="ARBA" id="ARBA00049244"/>
    </source>
</evidence>
<gene>
    <name evidence="9" type="primary">holB</name>
    <name evidence="9" type="ORF">CEK71_17200</name>
</gene>
<dbReference type="EMBL" id="CP022129">
    <property type="protein sequence ID" value="ASF47663.1"/>
    <property type="molecule type" value="Genomic_DNA"/>
</dbReference>
<dbReference type="Pfam" id="PF09115">
    <property type="entry name" value="DNApol3-delta_C"/>
    <property type="match status" value="1"/>
</dbReference>
<dbReference type="Gene3D" id="3.40.50.300">
    <property type="entry name" value="P-loop containing nucleotide triphosphate hydrolases"/>
    <property type="match status" value="1"/>
</dbReference>
<feature type="domain" description="DNA polymerase III delta subunit C-terminal" evidence="8">
    <location>
        <begin position="211"/>
        <end position="323"/>
    </location>
</feature>
<dbReference type="GO" id="GO:0006261">
    <property type="term" value="P:DNA-templated DNA replication"/>
    <property type="evidence" value="ECO:0007669"/>
    <property type="project" value="TreeGrafter"/>
</dbReference>
<organism evidence="9 10">
    <name type="scientific">Methylovulum psychrotolerans</name>
    <dbReference type="NCBI Taxonomy" id="1704499"/>
    <lineage>
        <taxon>Bacteria</taxon>
        <taxon>Pseudomonadati</taxon>
        <taxon>Pseudomonadota</taxon>
        <taxon>Gammaproteobacteria</taxon>
        <taxon>Methylococcales</taxon>
        <taxon>Methylococcaceae</taxon>
        <taxon>Methylovulum</taxon>
    </lineage>
</organism>
<evidence type="ECO:0000313" key="9">
    <source>
        <dbReference type="EMBL" id="ASF47663.1"/>
    </source>
</evidence>
<protein>
    <recommendedName>
        <fullName evidence="2">DNA polymerase III subunit delta'</fullName>
        <ecNumber evidence="1">2.7.7.7</ecNumber>
    </recommendedName>
</protein>
<keyword evidence="3" id="KW-0808">Transferase</keyword>
<dbReference type="NCBIfam" id="NF004310">
    <property type="entry name" value="PRK05707.1"/>
    <property type="match status" value="1"/>
</dbReference>
<name>A0A1Z4C2B2_9GAMM</name>
<keyword evidence="6" id="KW-0239">DNA-directed DNA polymerase</keyword>
<dbReference type="PANTHER" id="PTHR11669">
    <property type="entry name" value="REPLICATION FACTOR C / DNA POLYMERASE III GAMMA-TAU SUBUNIT"/>
    <property type="match status" value="1"/>
</dbReference>
<dbReference type="Gene3D" id="1.20.272.10">
    <property type="match status" value="1"/>
</dbReference>
<dbReference type="KEGG" id="mpsy:CEK71_17200"/>
<evidence type="ECO:0000259" key="8">
    <source>
        <dbReference type="Pfam" id="PF09115"/>
    </source>
</evidence>
<keyword evidence="4" id="KW-0548">Nucleotidyltransferase</keyword>
<evidence type="ECO:0000256" key="4">
    <source>
        <dbReference type="ARBA" id="ARBA00022695"/>
    </source>
</evidence>
<dbReference type="AlphaFoldDB" id="A0A1Z4C2B2"/>
<dbReference type="PANTHER" id="PTHR11669:SF8">
    <property type="entry name" value="DNA POLYMERASE III SUBUNIT DELTA"/>
    <property type="match status" value="1"/>
</dbReference>
<evidence type="ECO:0000256" key="5">
    <source>
        <dbReference type="ARBA" id="ARBA00022705"/>
    </source>
</evidence>
<dbReference type="RefSeq" id="WP_088620533.1">
    <property type="nucleotide sequence ID" value="NZ_CP022129.1"/>
</dbReference>
<dbReference type="GO" id="GO:0003677">
    <property type="term" value="F:DNA binding"/>
    <property type="evidence" value="ECO:0007669"/>
    <property type="project" value="InterPro"/>
</dbReference>
<evidence type="ECO:0000256" key="6">
    <source>
        <dbReference type="ARBA" id="ARBA00022932"/>
    </source>
</evidence>
<dbReference type="SUPFAM" id="SSF52540">
    <property type="entry name" value="P-loop containing nucleoside triphosphate hydrolases"/>
    <property type="match status" value="1"/>
</dbReference>
<evidence type="ECO:0000256" key="2">
    <source>
        <dbReference type="ARBA" id="ARBA00014363"/>
    </source>
</evidence>
<reference evidence="9 10" key="1">
    <citation type="submission" date="2017-06" db="EMBL/GenBank/DDBJ databases">
        <title>Genome Sequencing of the methanotroph Methylovulum psychrotolerants str. HV10-M2 isolated from a high-altitude environment.</title>
        <authorList>
            <person name="Mateos-Rivera A."/>
        </authorList>
    </citation>
    <scope>NUCLEOTIDE SEQUENCE [LARGE SCALE GENOMIC DNA]</scope>
    <source>
        <strain evidence="9 10">HV10_M2</strain>
    </source>
</reference>
<dbReference type="Pfam" id="PF13177">
    <property type="entry name" value="DNA_pol3_delta2"/>
    <property type="match status" value="1"/>
</dbReference>
<keyword evidence="5" id="KW-0235">DNA replication</keyword>
<dbReference type="InterPro" id="IPR004622">
    <property type="entry name" value="DNA_pol_HolB"/>
</dbReference>
<dbReference type="OrthoDB" id="9811073at2"/>
<dbReference type="InterPro" id="IPR027417">
    <property type="entry name" value="P-loop_NTPase"/>
</dbReference>
<dbReference type="InterPro" id="IPR050238">
    <property type="entry name" value="DNA_Rep/Repair_Clamp_Loader"/>
</dbReference>
<dbReference type="InterPro" id="IPR015199">
    <property type="entry name" value="DNA_pol_III_delta_C"/>
</dbReference>